<dbReference type="RefSeq" id="WP_270168042.1">
    <property type="nucleotide sequence ID" value="NZ_CP089391.1"/>
</dbReference>
<evidence type="ECO:0000313" key="3">
    <source>
        <dbReference type="Proteomes" id="UP001179614"/>
    </source>
</evidence>
<evidence type="ECO:0000313" key="2">
    <source>
        <dbReference type="EMBL" id="WBL80646.1"/>
    </source>
</evidence>
<dbReference type="Proteomes" id="UP001179614">
    <property type="component" value="Chromosome"/>
</dbReference>
<keyword evidence="3" id="KW-1185">Reference proteome</keyword>
<feature type="region of interest" description="Disordered" evidence="1">
    <location>
        <begin position="48"/>
        <end position="69"/>
    </location>
</feature>
<accession>A0ABY7MQG2</accession>
<name>A0ABY7MQG2_9BRAD</name>
<sequence>MPGAASFGSRDTHPERDLIAVGIDRVEVAHASAQPGMRARGLARLASQRKLATEQGGGRPSEWEDDDEISWPESWPGAPWLPLTIPHLTEQTNDIWRLIGDGAFAPACDVLRQIDRQLKTLTP</sequence>
<dbReference type="EMBL" id="CP089391">
    <property type="protein sequence ID" value="WBL80646.1"/>
    <property type="molecule type" value="Genomic_DNA"/>
</dbReference>
<organism evidence="2 3">
    <name type="scientific">Bradyrhizobium xenonodulans</name>
    <dbReference type="NCBI Taxonomy" id="2736875"/>
    <lineage>
        <taxon>Bacteria</taxon>
        <taxon>Pseudomonadati</taxon>
        <taxon>Pseudomonadota</taxon>
        <taxon>Alphaproteobacteria</taxon>
        <taxon>Hyphomicrobiales</taxon>
        <taxon>Nitrobacteraceae</taxon>
        <taxon>Bradyrhizobium</taxon>
    </lineage>
</organism>
<gene>
    <name evidence="2" type="ORF">I3J27_09545</name>
</gene>
<reference evidence="2" key="1">
    <citation type="submission" date="2021-12" db="EMBL/GenBank/DDBJ databases">
        <title>Bradyrhizobium xenonodulans sp. nov.</title>
        <authorList>
            <person name="Claassens R."/>
            <person name="Venter S.N."/>
            <person name="Beukes C.W."/>
            <person name="Stepkowski T."/>
            <person name="Steenkamp E.T."/>
        </authorList>
    </citation>
    <scope>NUCLEOTIDE SEQUENCE</scope>
    <source>
        <strain evidence="2">14AB</strain>
    </source>
</reference>
<evidence type="ECO:0000256" key="1">
    <source>
        <dbReference type="SAM" id="MobiDB-lite"/>
    </source>
</evidence>
<proteinExistence type="predicted"/>
<protein>
    <submittedName>
        <fullName evidence="2">Uncharacterized protein</fullName>
    </submittedName>
</protein>